<feature type="compositionally biased region" description="Polar residues" evidence="16">
    <location>
        <begin position="59"/>
        <end position="72"/>
    </location>
</feature>
<keyword evidence="11 17" id="KW-0472">Membrane</keyword>
<dbReference type="InterPro" id="IPR050396">
    <property type="entry name" value="Glycosyltr_51/Transpeptidase"/>
</dbReference>
<keyword evidence="2" id="KW-0121">Carboxypeptidase</keyword>
<feature type="compositionally biased region" description="Polar residues" evidence="16">
    <location>
        <begin position="39"/>
        <end position="53"/>
    </location>
</feature>
<keyword evidence="12" id="KW-0511">Multifunctional enzyme</keyword>
<protein>
    <submittedName>
        <fullName evidence="20">Transglycosylase</fullName>
    </submittedName>
</protein>
<dbReference type="Gene3D" id="1.10.3810.10">
    <property type="entry name" value="Biosynthetic peptidoglycan transglycosylase-like"/>
    <property type="match status" value="1"/>
</dbReference>
<dbReference type="Gene3D" id="3.90.1310.40">
    <property type="match status" value="1"/>
</dbReference>
<dbReference type="InterPro" id="IPR001264">
    <property type="entry name" value="Glyco_trans_51"/>
</dbReference>
<keyword evidence="21" id="KW-1185">Reference proteome</keyword>
<feature type="compositionally biased region" description="Basic and acidic residues" evidence="16">
    <location>
        <begin position="73"/>
        <end position="85"/>
    </location>
</feature>
<dbReference type="Pfam" id="PF00912">
    <property type="entry name" value="Transgly"/>
    <property type="match status" value="1"/>
</dbReference>
<keyword evidence="1" id="KW-1003">Cell membrane</keyword>
<evidence type="ECO:0000256" key="3">
    <source>
        <dbReference type="ARBA" id="ARBA00022670"/>
    </source>
</evidence>
<dbReference type="eggNOG" id="COG0744">
    <property type="taxonomic scope" value="Bacteria"/>
</dbReference>
<dbReference type="GO" id="GO:0071555">
    <property type="term" value="P:cell wall organization"/>
    <property type="evidence" value="ECO:0007669"/>
    <property type="project" value="UniProtKB-KW"/>
</dbReference>
<dbReference type="GO" id="GO:0008658">
    <property type="term" value="F:penicillin binding"/>
    <property type="evidence" value="ECO:0007669"/>
    <property type="project" value="InterPro"/>
</dbReference>
<dbReference type="Gene3D" id="3.40.710.10">
    <property type="entry name" value="DD-peptidase/beta-lactamase superfamily"/>
    <property type="match status" value="1"/>
</dbReference>
<gene>
    <name evidence="20" type="ORF">HMPREF9257_1039</name>
</gene>
<dbReference type="AlphaFoldDB" id="E4KM53"/>
<keyword evidence="13" id="KW-0961">Cell wall biogenesis/degradation</keyword>
<dbReference type="InterPro" id="IPR001460">
    <property type="entry name" value="PCN-bd_Tpept"/>
</dbReference>
<evidence type="ECO:0000256" key="10">
    <source>
        <dbReference type="ARBA" id="ARBA00022989"/>
    </source>
</evidence>
<evidence type="ECO:0000256" key="16">
    <source>
        <dbReference type="SAM" id="MobiDB-lite"/>
    </source>
</evidence>
<dbReference type="GO" id="GO:0009252">
    <property type="term" value="P:peptidoglycan biosynthetic process"/>
    <property type="evidence" value="ECO:0007669"/>
    <property type="project" value="UniProtKB-KW"/>
</dbReference>
<feature type="transmembrane region" description="Helical" evidence="17">
    <location>
        <begin position="328"/>
        <end position="352"/>
    </location>
</feature>
<keyword evidence="4" id="KW-0328">Glycosyltransferase</keyword>
<evidence type="ECO:0000313" key="20">
    <source>
        <dbReference type="EMBL" id="EFR32067.1"/>
    </source>
</evidence>
<feature type="compositionally biased region" description="Basic and acidic residues" evidence="16">
    <location>
        <begin position="13"/>
        <end position="23"/>
    </location>
</feature>
<evidence type="ECO:0000259" key="19">
    <source>
        <dbReference type="Pfam" id="PF00912"/>
    </source>
</evidence>
<organism evidence="20 21">
    <name type="scientific">Eremococcus coleocola ACS-139-V-Col8</name>
    <dbReference type="NCBI Taxonomy" id="908337"/>
    <lineage>
        <taxon>Bacteria</taxon>
        <taxon>Bacillati</taxon>
        <taxon>Bacillota</taxon>
        <taxon>Bacilli</taxon>
        <taxon>Lactobacillales</taxon>
        <taxon>Aerococcaceae</taxon>
        <taxon>Eremococcus</taxon>
    </lineage>
</organism>
<dbReference type="InterPro" id="IPR023346">
    <property type="entry name" value="Lysozyme-like_dom_sf"/>
</dbReference>
<dbReference type="PANTHER" id="PTHR32282">
    <property type="entry name" value="BINDING PROTEIN TRANSPEPTIDASE, PUTATIVE-RELATED"/>
    <property type="match status" value="1"/>
</dbReference>
<keyword evidence="5" id="KW-0808">Transferase</keyword>
<dbReference type="GO" id="GO:0008955">
    <property type="term" value="F:peptidoglycan glycosyltransferase activity"/>
    <property type="evidence" value="ECO:0007669"/>
    <property type="project" value="UniProtKB-EC"/>
</dbReference>
<comment type="catalytic activity">
    <reaction evidence="15">
        <text>[GlcNAc-(1-&gt;4)-Mur2Ac(oyl-L-Ala-gamma-D-Glu-L-Lys-D-Ala-D-Ala)](n)-di-trans,octa-cis-undecaprenyl diphosphate + beta-D-GlcNAc-(1-&gt;4)-Mur2Ac(oyl-L-Ala-gamma-D-Glu-L-Lys-D-Ala-D-Ala)-di-trans,octa-cis-undecaprenyl diphosphate = [GlcNAc-(1-&gt;4)-Mur2Ac(oyl-L-Ala-gamma-D-Glu-L-Lys-D-Ala-D-Ala)](n+1)-di-trans,octa-cis-undecaprenyl diphosphate + di-trans,octa-cis-undecaprenyl diphosphate + H(+)</text>
        <dbReference type="Rhea" id="RHEA:23708"/>
        <dbReference type="Rhea" id="RHEA-COMP:9602"/>
        <dbReference type="Rhea" id="RHEA-COMP:9603"/>
        <dbReference type="ChEBI" id="CHEBI:15378"/>
        <dbReference type="ChEBI" id="CHEBI:58405"/>
        <dbReference type="ChEBI" id="CHEBI:60033"/>
        <dbReference type="ChEBI" id="CHEBI:78435"/>
        <dbReference type="EC" id="2.4.99.28"/>
    </reaction>
</comment>
<reference evidence="20 21" key="1">
    <citation type="submission" date="2010-10" db="EMBL/GenBank/DDBJ databases">
        <authorList>
            <person name="Durkin A.S."/>
            <person name="Madupu R."/>
            <person name="Torralba M."/>
            <person name="Gillis M."/>
            <person name="Methe B."/>
            <person name="Sutton G."/>
            <person name="Nelson K.E."/>
        </authorList>
    </citation>
    <scope>NUCLEOTIDE SEQUENCE [LARGE SCALE GENOMIC DNA]</scope>
    <source>
        <strain evidence="20 21">ACS-139-V-Col8</strain>
    </source>
</reference>
<keyword evidence="9" id="KW-0573">Peptidoglycan synthesis</keyword>
<evidence type="ECO:0000256" key="8">
    <source>
        <dbReference type="ARBA" id="ARBA00022960"/>
    </source>
</evidence>
<evidence type="ECO:0000256" key="1">
    <source>
        <dbReference type="ARBA" id="ARBA00022475"/>
    </source>
</evidence>
<comment type="caution">
    <text evidence="20">The sequence shown here is derived from an EMBL/GenBank/DDBJ whole genome shotgun (WGS) entry which is preliminary data.</text>
</comment>
<evidence type="ECO:0000256" key="9">
    <source>
        <dbReference type="ARBA" id="ARBA00022984"/>
    </source>
</evidence>
<dbReference type="SUPFAM" id="SSF56601">
    <property type="entry name" value="beta-lactamase/transpeptidase-like"/>
    <property type="match status" value="1"/>
</dbReference>
<feature type="compositionally biased region" description="Polar residues" evidence="16">
    <location>
        <begin position="195"/>
        <end position="209"/>
    </location>
</feature>
<feature type="compositionally biased region" description="Basic and acidic residues" evidence="16">
    <location>
        <begin position="113"/>
        <end position="124"/>
    </location>
</feature>
<accession>E4KM53</accession>
<feature type="compositionally biased region" description="Basic and acidic residues" evidence="16">
    <location>
        <begin position="150"/>
        <end position="159"/>
    </location>
</feature>
<feature type="compositionally biased region" description="Polar residues" evidence="16">
    <location>
        <begin position="161"/>
        <end position="182"/>
    </location>
</feature>
<keyword evidence="6 17" id="KW-0812">Transmembrane</keyword>
<keyword evidence="10 17" id="KW-1133">Transmembrane helix</keyword>
<evidence type="ECO:0000256" key="12">
    <source>
        <dbReference type="ARBA" id="ARBA00023268"/>
    </source>
</evidence>
<keyword evidence="8" id="KW-0133">Cell shape</keyword>
<name>E4KM53_9LACT</name>
<evidence type="ECO:0000256" key="15">
    <source>
        <dbReference type="ARBA" id="ARBA00049902"/>
    </source>
</evidence>
<evidence type="ECO:0000313" key="21">
    <source>
        <dbReference type="Proteomes" id="UP000005990"/>
    </source>
</evidence>
<keyword evidence="3" id="KW-0645">Protease</keyword>
<dbReference type="GO" id="GO:0030288">
    <property type="term" value="C:outer membrane-bounded periplasmic space"/>
    <property type="evidence" value="ECO:0007669"/>
    <property type="project" value="TreeGrafter"/>
</dbReference>
<evidence type="ECO:0000256" key="17">
    <source>
        <dbReference type="SAM" id="Phobius"/>
    </source>
</evidence>
<dbReference type="Gene3D" id="3.40.50.12800">
    <property type="match status" value="1"/>
</dbReference>
<evidence type="ECO:0000256" key="4">
    <source>
        <dbReference type="ARBA" id="ARBA00022676"/>
    </source>
</evidence>
<evidence type="ECO:0000256" key="11">
    <source>
        <dbReference type="ARBA" id="ARBA00023136"/>
    </source>
</evidence>
<evidence type="ECO:0000256" key="5">
    <source>
        <dbReference type="ARBA" id="ARBA00022679"/>
    </source>
</evidence>
<dbReference type="GO" id="GO:0008360">
    <property type="term" value="P:regulation of cell shape"/>
    <property type="evidence" value="ECO:0007669"/>
    <property type="project" value="UniProtKB-KW"/>
</dbReference>
<dbReference type="PANTHER" id="PTHR32282:SF32">
    <property type="entry name" value="PENICILLIN-BINDING PROTEIN 2A"/>
    <property type="match status" value="1"/>
</dbReference>
<dbReference type="GO" id="GO:0006508">
    <property type="term" value="P:proteolysis"/>
    <property type="evidence" value="ECO:0007669"/>
    <property type="project" value="UniProtKB-KW"/>
</dbReference>
<proteinExistence type="predicted"/>
<evidence type="ECO:0000256" key="7">
    <source>
        <dbReference type="ARBA" id="ARBA00022801"/>
    </source>
</evidence>
<comment type="catalytic activity">
    <reaction evidence="14">
        <text>Preferential cleavage: (Ac)2-L-Lys-D-Ala-|-D-Ala. Also transpeptidation of peptidyl-alanyl moieties that are N-acyl substituents of D-alanine.</text>
        <dbReference type="EC" id="3.4.16.4"/>
    </reaction>
</comment>
<sequence length="1136" mass="126424">MSEKNDGQNSNKGYHEGPSDSLEKQLNTQQGKKNKQDETVQNQRHSTFSQIKQFITGDSIFNTETNHTSADNHASDIDQSLKKDPAFSLTGKRQRKDASKLKSAKRPSPEQIAQEKERRLRLEEADLAAVNKKVESPQENLGGEASDLAIHPEEDKPRLSEPSQKSSQDIEITKNTVNTSTKHGPLADESLLDNEASQPGQTSTSSDNTLETDETMENNDKLSSPPIIVDDEVKQKNATDTEEAANQPTPKPGLRHNSDEELNHSSDSNADLVVVPPMTSQRSRTRHRKGRNHNNKKASMQETRQEPRTLKEKLIFAFNIAFNVVSKLFLWLILALILAGIFAGGAGIGYFAHLVKDTEPPSKEEMATKLNQYDQQSVLFYGDGNPIAKIQTDVVRNVTTLDQVSPYIIDGFIATEDEYFYEHPGIVPKAILRAGLETLFTGSGTGGSTITQQLVKQQLLTDDVTFFRKANEILLALRVDKYFSKDEILTSYLNISPFGRNNSGENIAGINAAAEGIFGVSAKDVNLNQAAFLAGLPQDPYSYTPYEQTGQVRPDLEAGVNRMKEVLYRMYRAKKIDKTEYEDALTYDITKDFTPGKPTTVARQSYLYQAVMNAAIERLMLINIEKDGASWKQVWADVDWYNEYYFAAEQELKTSGYKVYSTIDKEIYDQLQVSAKEYEDQLGATYDGVYTDPETGENTYYVEKVQTGMVVIDNASGKVLGFVAGTDYDNNQIDHAFKMRRSPGSTIKPLAVYGPAIENNIITPSSIIPDTAFVQTFEDGSTWAPTNYGNTISNNYLTARVALYRSDNLPAVKIYKTMQDKGINIIDYLEKMGFNTVDSYTEEDTGNLAFAIGGVTTGPTVFEETRAFTTFANGGYYRNGHLIEKIEDGAGNVLFEENAEPVKVFNEDSNYLMIDMLRDTFTEGTGRTANANKTVPGDWIAKSGISENSKDVWFLASTPSITIGSWIGYDSRYAQYTIDINDGFDRESVRSQIYWAKIVNDLYAIRPEIFGTDRTFDQPSSVVKAKILEQTGTQPGIAQVSGYQIQMTGPLREDLFKASKGAPKLDMNFMIGATDDEVAHFWNSIISAQQAAQRQRESQDTEQTESTSETESTGDESQTSEETDSSETDTTDTDTP</sequence>
<dbReference type="Pfam" id="PF00905">
    <property type="entry name" value="Transpeptidase"/>
    <property type="match status" value="1"/>
</dbReference>
<evidence type="ECO:0000256" key="13">
    <source>
        <dbReference type="ARBA" id="ARBA00023316"/>
    </source>
</evidence>
<dbReference type="InterPro" id="IPR012338">
    <property type="entry name" value="Beta-lactam/transpept-like"/>
</dbReference>
<dbReference type="GO" id="GO:0009002">
    <property type="term" value="F:serine-type D-Ala-D-Ala carboxypeptidase activity"/>
    <property type="evidence" value="ECO:0007669"/>
    <property type="project" value="UniProtKB-EC"/>
</dbReference>
<evidence type="ECO:0000256" key="6">
    <source>
        <dbReference type="ARBA" id="ARBA00022692"/>
    </source>
</evidence>
<feature type="domain" description="Penicillin-binding protein transpeptidase" evidence="18">
    <location>
        <begin position="708"/>
        <end position="950"/>
    </location>
</feature>
<evidence type="ECO:0000256" key="2">
    <source>
        <dbReference type="ARBA" id="ARBA00022645"/>
    </source>
</evidence>
<keyword evidence="7" id="KW-0378">Hydrolase</keyword>
<evidence type="ECO:0000259" key="18">
    <source>
        <dbReference type="Pfam" id="PF00905"/>
    </source>
</evidence>
<feature type="domain" description="Glycosyl transferase family 51" evidence="19">
    <location>
        <begin position="384"/>
        <end position="570"/>
    </location>
</feature>
<dbReference type="InterPro" id="IPR036950">
    <property type="entry name" value="PBP_transglycosylase"/>
</dbReference>
<dbReference type="STRING" id="908337.HMPREF9257_1039"/>
<dbReference type="SUPFAM" id="SSF53955">
    <property type="entry name" value="Lysozyme-like"/>
    <property type="match status" value="1"/>
</dbReference>
<feature type="region of interest" description="Disordered" evidence="16">
    <location>
        <begin position="1090"/>
        <end position="1136"/>
    </location>
</feature>
<dbReference type="Proteomes" id="UP000005990">
    <property type="component" value="Unassembled WGS sequence"/>
</dbReference>
<evidence type="ECO:0000256" key="14">
    <source>
        <dbReference type="ARBA" id="ARBA00034000"/>
    </source>
</evidence>
<dbReference type="EMBL" id="AENN01000001">
    <property type="protein sequence ID" value="EFR32067.1"/>
    <property type="molecule type" value="Genomic_DNA"/>
</dbReference>
<feature type="region of interest" description="Disordered" evidence="16">
    <location>
        <begin position="1"/>
        <end position="306"/>
    </location>
</feature>
<feature type="compositionally biased region" description="Acidic residues" evidence="16">
    <location>
        <begin position="1112"/>
        <end position="1136"/>
    </location>
</feature>
<dbReference type="RefSeq" id="WP_006417549.1">
    <property type="nucleotide sequence ID" value="NZ_AENN01000001.1"/>
</dbReference>
<feature type="compositionally biased region" description="Basic residues" evidence="16">
    <location>
        <begin position="283"/>
        <end position="296"/>
    </location>
</feature>